<evidence type="ECO:0000313" key="2">
    <source>
        <dbReference type="EMBL" id="RNA45070.1"/>
    </source>
</evidence>
<dbReference type="AlphaFoldDB" id="A0A3M7TBM2"/>
<reference evidence="2 3" key="1">
    <citation type="journal article" date="2018" name="Sci. Rep.">
        <title>Genomic signatures of local adaptation to the degree of environmental predictability in rotifers.</title>
        <authorList>
            <person name="Franch-Gras L."/>
            <person name="Hahn C."/>
            <person name="Garcia-Roger E.M."/>
            <person name="Carmona M.J."/>
            <person name="Serra M."/>
            <person name="Gomez A."/>
        </authorList>
    </citation>
    <scope>NUCLEOTIDE SEQUENCE [LARGE SCALE GENOMIC DNA]</scope>
    <source>
        <strain evidence="2">HYR1</strain>
    </source>
</reference>
<accession>A0A3M7TBM2</accession>
<proteinExistence type="predicted"/>
<sequence length="115" mass="12878">MLNFILNATGSGVVGSQSNNEWCNFHYFLTKSRNSLIILNKAAAKANSMLDRPSRQSRPSDYSGSNKNVTLTNRPSVNRSFIFKNITSSFLAKLFLAILFKLSLINCFLCKFSQS</sequence>
<evidence type="ECO:0000256" key="1">
    <source>
        <dbReference type="SAM" id="MobiDB-lite"/>
    </source>
</evidence>
<keyword evidence="3" id="KW-1185">Reference proteome</keyword>
<name>A0A3M7TBM2_BRAPC</name>
<dbReference type="EMBL" id="REGN01000033">
    <property type="protein sequence ID" value="RNA45070.1"/>
    <property type="molecule type" value="Genomic_DNA"/>
</dbReference>
<dbReference type="Proteomes" id="UP000276133">
    <property type="component" value="Unassembled WGS sequence"/>
</dbReference>
<evidence type="ECO:0000313" key="3">
    <source>
        <dbReference type="Proteomes" id="UP000276133"/>
    </source>
</evidence>
<comment type="caution">
    <text evidence="2">The sequence shown here is derived from an EMBL/GenBank/DDBJ whole genome shotgun (WGS) entry which is preliminary data.</text>
</comment>
<protein>
    <submittedName>
        <fullName evidence="2">Uncharacterized protein</fullName>
    </submittedName>
</protein>
<organism evidence="2 3">
    <name type="scientific">Brachionus plicatilis</name>
    <name type="common">Marine rotifer</name>
    <name type="synonym">Brachionus muelleri</name>
    <dbReference type="NCBI Taxonomy" id="10195"/>
    <lineage>
        <taxon>Eukaryota</taxon>
        <taxon>Metazoa</taxon>
        <taxon>Spiralia</taxon>
        <taxon>Gnathifera</taxon>
        <taxon>Rotifera</taxon>
        <taxon>Eurotatoria</taxon>
        <taxon>Monogononta</taxon>
        <taxon>Pseudotrocha</taxon>
        <taxon>Ploima</taxon>
        <taxon>Brachionidae</taxon>
        <taxon>Brachionus</taxon>
    </lineage>
</organism>
<feature type="compositionally biased region" description="Polar residues" evidence="1">
    <location>
        <begin position="56"/>
        <end position="69"/>
    </location>
</feature>
<feature type="region of interest" description="Disordered" evidence="1">
    <location>
        <begin position="49"/>
        <end position="69"/>
    </location>
</feature>
<gene>
    <name evidence="2" type="ORF">BpHYR1_034430</name>
</gene>